<proteinExistence type="predicted"/>
<accession>A0A250IAL7</accession>
<dbReference type="RefSeq" id="WP_095977450.1">
    <property type="nucleotide sequence ID" value="NZ_CP022163.1"/>
</dbReference>
<sequence>MMLTGLLAAVLAAQPAPATPGTEGEPVRVERRLLLKRGHVFTTGGLGYLSRGDYYSNPGLVASGSWYPVESGGLELKLAFFLSRLGAAGAEVFDGTGLVPDAHRPVAMLAAGWRQTLGYGKVLVGESRLVHFDFQLAGHLGLLITDRGVSPSPMAGPGVLMRLGPRFHAQLDVPAVLSFEQRSRGLLSLGVLPTLTLGVVL</sequence>
<reference evidence="2 3" key="1">
    <citation type="submission" date="2017-06" db="EMBL/GenBank/DDBJ databases">
        <authorList>
            <person name="Kim H.J."/>
            <person name="Triplett B.A."/>
        </authorList>
    </citation>
    <scope>NUCLEOTIDE SEQUENCE [LARGE SCALE GENOMIC DNA]</scope>
    <source>
        <strain evidence="2 3">DSM 14713</strain>
    </source>
</reference>
<evidence type="ECO:0000313" key="3">
    <source>
        <dbReference type="Proteomes" id="UP000217289"/>
    </source>
</evidence>
<keyword evidence="3" id="KW-1185">Reference proteome</keyword>
<gene>
    <name evidence="2" type="ORF">MEBOL_002254</name>
</gene>
<dbReference type="OrthoDB" id="5514353at2"/>
<keyword evidence="1" id="KW-0732">Signal</keyword>
<protein>
    <recommendedName>
        <fullName evidence="4">Outer membrane protein beta-barrel domain-containing protein</fullName>
    </recommendedName>
</protein>
<evidence type="ECO:0000256" key="1">
    <source>
        <dbReference type="SAM" id="SignalP"/>
    </source>
</evidence>
<dbReference type="EMBL" id="CP022163">
    <property type="protein sequence ID" value="ATB28805.1"/>
    <property type="molecule type" value="Genomic_DNA"/>
</dbReference>
<feature type="signal peptide" evidence="1">
    <location>
        <begin position="1"/>
        <end position="18"/>
    </location>
</feature>
<dbReference type="KEGG" id="mbd:MEBOL_002254"/>
<dbReference type="Proteomes" id="UP000217289">
    <property type="component" value="Chromosome"/>
</dbReference>
<organism evidence="2 3">
    <name type="scientific">Melittangium boletus DSM 14713</name>
    <dbReference type="NCBI Taxonomy" id="1294270"/>
    <lineage>
        <taxon>Bacteria</taxon>
        <taxon>Pseudomonadati</taxon>
        <taxon>Myxococcota</taxon>
        <taxon>Myxococcia</taxon>
        <taxon>Myxococcales</taxon>
        <taxon>Cystobacterineae</taxon>
        <taxon>Archangiaceae</taxon>
        <taxon>Melittangium</taxon>
    </lineage>
</organism>
<feature type="chain" id="PRO_5012219525" description="Outer membrane protein beta-barrel domain-containing protein" evidence="1">
    <location>
        <begin position="19"/>
        <end position="201"/>
    </location>
</feature>
<evidence type="ECO:0008006" key="4">
    <source>
        <dbReference type="Google" id="ProtNLM"/>
    </source>
</evidence>
<evidence type="ECO:0000313" key="2">
    <source>
        <dbReference type="EMBL" id="ATB28805.1"/>
    </source>
</evidence>
<name>A0A250IAL7_9BACT</name>
<dbReference type="AlphaFoldDB" id="A0A250IAL7"/>